<dbReference type="Proteomes" id="UP000237246">
    <property type="component" value="Unassembled WGS sequence"/>
</dbReference>
<feature type="non-terminal residue" evidence="1">
    <location>
        <position position="1"/>
    </location>
</feature>
<protein>
    <submittedName>
        <fullName evidence="1">Uncharacterized protein</fullName>
    </submittedName>
</protein>
<dbReference type="InterPro" id="IPR039687">
    <property type="entry name" value="NPHP1"/>
</dbReference>
<dbReference type="GO" id="GO:0005929">
    <property type="term" value="C:cilium"/>
    <property type="evidence" value="ECO:0007669"/>
    <property type="project" value="TreeGrafter"/>
</dbReference>
<evidence type="ECO:0000313" key="1">
    <source>
        <dbReference type="EMBL" id="POI29362.1"/>
    </source>
</evidence>
<dbReference type="GO" id="GO:0005737">
    <property type="term" value="C:cytoplasm"/>
    <property type="evidence" value="ECO:0007669"/>
    <property type="project" value="TreeGrafter"/>
</dbReference>
<organism evidence="1 2">
    <name type="scientific">Bambusicola thoracicus</name>
    <name type="common">Chinese bamboo-partridge</name>
    <name type="synonym">Perdix thoracica</name>
    <dbReference type="NCBI Taxonomy" id="9083"/>
    <lineage>
        <taxon>Eukaryota</taxon>
        <taxon>Metazoa</taxon>
        <taxon>Chordata</taxon>
        <taxon>Craniata</taxon>
        <taxon>Vertebrata</taxon>
        <taxon>Euteleostomi</taxon>
        <taxon>Archelosauria</taxon>
        <taxon>Archosauria</taxon>
        <taxon>Dinosauria</taxon>
        <taxon>Saurischia</taxon>
        <taxon>Theropoda</taxon>
        <taxon>Coelurosauria</taxon>
        <taxon>Aves</taxon>
        <taxon>Neognathae</taxon>
        <taxon>Galloanserae</taxon>
        <taxon>Galliformes</taxon>
        <taxon>Phasianidae</taxon>
        <taxon>Perdicinae</taxon>
        <taxon>Bambusicola</taxon>
    </lineage>
</organism>
<dbReference type="AlphaFoldDB" id="A0A2P4SZ18"/>
<dbReference type="GO" id="GO:0090251">
    <property type="term" value="P:protein localization involved in establishment of planar polarity"/>
    <property type="evidence" value="ECO:0007669"/>
    <property type="project" value="TreeGrafter"/>
</dbReference>
<dbReference type="PANTHER" id="PTHR15176:SF1">
    <property type="entry name" value="NEPHROCYSTIN-1"/>
    <property type="match status" value="1"/>
</dbReference>
<dbReference type="OrthoDB" id="5340910at2759"/>
<gene>
    <name evidence="1" type="ORF">CIB84_006887</name>
</gene>
<name>A0A2P4SZ18_BAMTH</name>
<sequence>STGERQELSCGWAFQKLFTSDGMPVPSKTYELLLNGGTPYERGVEVDPSLSRRAGSGVLHQLISLKKQPVLVVKLRSLSTQSKDILNLLPETLIGSMCYIHLLIFYRQILGDALLRDRINMQSAELICNPILATFPQLMDQPDLMDALRSAWADRERTLKRSEKHCIYLHGNVFKCCSSVQRDREFLKSVFILVYHDSAFPLLRSTLLPSYKWAEEESEASRWRVIADFLRKSQENDGALQSLLSSENTQTAFDISELAYDFLGETRKNNPTV</sequence>
<comment type="caution">
    <text evidence="1">The sequence shown here is derived from an EMBL/GenBank/DDBJ whole genome shotgun (WGS) entry which is preliminary data.</text>
</comment>
<accession>A0A2P4SZ18</accession>
<dbReference type="PANTHER" id="PTHR15176">
    <property type="entry name" value="NEPHROCYSTIN"/>
    <property type="match status" value="1"/>
</dbReference>
<keyword evidence="2" id="KW-1185">Reference proteome</keyword>
<evidence type="ECO:0000313" key="2">
    <source>
        <dbReference type="Proteomes" id="UP000237246"/>
    </source>
</evidence>
<dbReference type="EMBL" id="PPHD01015577">
    <property type="protein sequence ID" value="POI29362.1"/>
    <property type="molecule type" value="Genomic_DNA"/>
</dbReference>
<reference evidence="1 2" key="1">
    <citation type="submission" date="2018-01" db="EMBL/GenBank/DDBJ databases">
        <title>Comparison of the Chinese Bamboo Partridge and Red Junglefowl genome sequences highlights the importance of demography in genome evolution.</title>
        <authorList>
            <person name="Tiley G.P."/>
            <person name="Kimball R.T."/>
            <person name="Braun E.L."/>
            <person name="Burleigh J.G."/>
        </authorList>
    </citation>
    <scope>NUCLEOTIDE SEQUENCE [LARGE SCALE GENOMIC DNA]</scope>
    <source>
        <strain evidence="1">RTK389</strain>
        <tissue evidence="1">Blood</tissue>
    </source>
</reference>
<proteinExistence type="predicted"/>